<dbReference type="GO" id="GO:0051539">
    <property type="term" value="F:4 iron, 4 sulfur cluster binding"/>
    <property type="evidence" value="ECO:0007669"/>
    <property type="project" value="UniProtKB-UniRule"/>
</dbReference>
<dbReference type="FunFam" id="3.30.70.20:FF:000015">
    <property type="entry name" value="Electron transfer flavoprotein-ubiquinone oxidoreductase"/>
    <property type="match status" value="1"/>
</dbReference>
<evidence type="ECO:0000256" key="7">
    <source>
        <dbReference type="ARBA" id="ARBA00022723"/>
    </source>
</evidence>
<dbReference type="Pfam" id="PF21162">
    <property type="entry name" value="ETFQO_UQ-bd"/>
    <property type="match status" value="1"/>
</dbReference>
<keyword evidence="8" id="KW-0999">Mitochondrion inner membrane</keyword>
<dbReference type="SUPFAM" id="SSF51905">
    <property type="entry name" value="FAD/NAD(P)-binding domain"/>
    <property type="match status" value="1"/>
</dbReference>
<dbReference type="InterPro" id="IPR017896">
    <property type="entry name" value="4Fe4S_Fe-S-bd"/>
</dbReference>
<dbReference type="GO" id="GO:0046872">
    <property type="term" value="F:metal ion binding"/>
    <property type="evidence" value="ECO:0007669"/>
    <property type="project" value="UniProtKB-KW"/>
</dbReference>
<evidence type="ECO:0000313" key="22">
    <source>
        <dbReference type="Proteomes" id="UP000696280"/>
    </source>
</evidence>
<evidence type="ECO:0000313" key="21">
    <source>
        <dbReference type="EMBL" id="CAG8953203.1"/>
    </source>
</evidence>
<evidence type="ECO:0000256" key="14">
    <source>
        <dbReference type="ARBA" id="ARBA00023014"/>
    </source>
</evidence>
<dbReference type="AlphaFoldDB" id="A0A9N9KV59"/>
<evidence type="ECO:0000256" key="2">
    <source>
        <dbReference type="ARBA" id="ARBA00002819"/>
    </source>
</evidence>
<evidence type="ECO:0000256" key="3">
    <source>
        <dbReference type="ARBA" id="ARBA00004273"/>
    </source>
</evidence>
<dbReference type="SUPFAM" id="SSF54862">
    <property type="entry name" value="4Fe-4S ferredoxins"/>
    <property type="match status" value="1"/>
</dbReference>
<comment type="similarity">
    <text evidence="4">Belongs to the ETF-QO/FixC family.</text>
</comment>
<evidence type="ECO:0000256" key="6">
    <source>
        <dbReference type="ARBA" id="ARBA00022630"/>
    </source>
</evidence>
<comment type="cofactor">
    <cofactor evidence="19">
        <name>[4Fe-4S] cluster</name>
        <dbReference type="ChEBI" id="CHEBI:49883"/>
    </cofactor>
    <text evidence="19">Binds 1 [4Fe-4S] cluster.</text>
</comment>
<dbReference type="Gene3D" id="3.50.50.60">
    <property type="entry name" value="FAD/NAD(P)-binding domain"/>
    <property type="match status" value="1"/>
</dbReference>
<keyword evidence="6 19" id="KW-0285">Flavoprotein</keyword>
<dbReference type="PROSITE" id="PS51379">
    <property type="entry name" value="4FE4S_FER_2"/>
    <property type="match status" value="1"/>
</dbReference>
<feature type="domain" description="4Fe-4S ferredoxin-type" evidence="20">
    <location>
        <begin position="589"/>
        <end position="618"/>
    </location>
</feature>
<keyword evidence="22" id="KW-1185">Reference proteome</keyword>
<protein>
    <recommendedName>
        <fullName evidence="19">Electron transfer flavoprotein-ubiquinone oxidoreductase</fullName>
        <shortName evidence="19">ETF-QO</shortName>
        <ecNumber evidence="19">1.5.5.1</ecNumber>
    </recommendedName>
</protein>
<dbReference type="GO" id="GO:0004174">
    <property type="term" value="F:electron-transferring-flavoprotein dehydrogenase activity"/>
    <property type="evidence" value="ECO:0007669"/>
    <property type="project" value="UniProtKB-UniRule"/>
</dbReference>
<dbReference type="Gene3D" id="3.30.9.90">
    <property type="match status" value="1"/>
</dbReference>
<evidence type="ECO:0000256" key="5">
    <source>
        <dbReference type="ARBA" id="ARBA00022448"/>
    </source>
</evidence>
<dbReference type="Proteomes" id="UP000696280">
    <property type="component" value="Unassembled WGS sequence"/>
</dbReference>
<keyword evidence="10" id="KW-0809">Transit peptide</keyword>
<evidence type="ECO:0000256" key="15">
    <source>
        <dbReference type="ARBA" id="ARBA00023075"/>
    </source>
</evidence>
<dbReference type="EMBL" id="CAJVRL010000049">
    <property type="protein sequence ID" value="CAG8953203.1"/>
    <property type="molecule type" value="Genomic_DNA"/>
</dbReference>
<dbReference type="InterPro" id="IPR036188">
    <property type="entry name" value="FAD/NAD-bd_sf"/>
</dbReference>
<dbReference type="Gene3D" id="3.30.70.20">
    <property type="match status" value="1"/>
</dbReference>
<evidence type="ECO:0000256" key="19">
    <source>
        <dbReference type="RuleBase" id="RU366068"/>
    </source>
</evidence>
<evidence type="ECO:0000256" key="16">
    <source>
        <dbReference type="ARBA" id="ARBA00023128"/>
    </source>
</evidence>
<dbReference type="Pfam" id="PF05187">
    <property type="entry name" value="Fer4_ETF_QO"/>
    <property type="match status" value="1"/>
</dbReference>
<keyword evidence="5 19" id="KW-0813">Transport</keyword>
<proteinExistence type="inferred from homology"/>
<name>A0A9N9KV59_9HELO</name>
<keyword evidence="9 19" id="KW-0274">FAD</keyword>
<dbReference type="SUPFAM" id="SSF54373">
    <property type="entry name" value="FAD-linked reductases, C-terminal domain"/>
    <property type="match status" value="1"/>
</dbReference>
<keyword evidence="12 19" id="KW-0560">Oxidoreductase</keyword>
<gene>
    <name evidence="21" type="ORF">HYFRA_00003404</name>
</gene>
<keyword evidence="11 19" id="KW-0249">Electron transport</keyword>
<dbReference type="EC" id="1.5.5.1" evidence="19"/>
<comment type="function">
    <text evidence="2 19">Accepts electrons from ETF and reduces ubiquinone.</text>
</comment>
<keyword evidence="13 19" id="KW-0408">Iron</keyword>
<keyword evidence="17" id="KW-0472">Membrane</keyword>
<evidence type="ECO:0000256" key="18">
    <source>
        <dbReference type="ARBA" id="ARBA00052682"/>
    </source>
</evidence>
<evidence type="ECO:0000256" key="4">
    <source>
        <dbReference type="ARBA" id="ARBA00006796"/>
    </source>
</evidence>
<keyword evidence="16" id="KW-0496">Mitochondrion</keyword>
<comment type="cofactor">
    <cofactor evidence="1 19">
        <name>FAD</name>
        <dbReference type="ChEBI" id="CHEBI:57692"/>
    </cofactor>
</comment>
<comment type="catalytic activity">
    <reaction evidence="18 19">
        <text>a ubiquinone + reduced [electron-transfer flavoprotein] = a ubiquinol + oxidized [electron-transfer flavoprotein] + H(+)</text>
        <dbReference type="Rhea" id="RHEA:24052"/>
        <dbReference type="Rhea" id="RHEA-COMP:9565"/>
        <dbReference type="Rhea" id="RHEA-COMP:9566"/>
        <dbReference type="Rhea" id="RHEA-COMP:10685"/>
        <dbReference type="Rhea" id="RHEA-COMP:10686"/>
        <dbReference type="ChEBI" id="CHEBI:15378"/>
        <dbReference type="ChEBI" id="CHEBI:16389"/>
        <dbReference type="ChEBI" id="CHEBI:17976"/>
        <dbReference type="ChEBI" id="CHEBI:57692"/>
        <dbReference type="ChEBI" id="CHEBI:58307"/>
        <dbReference type="EC" id="1.5.5.1"/>
    </reaction>
</comment>
<keyword evidence="14 19" id="KW-0411">Iron-sulfur</keyword>
<sequence>MSMASSRSVVATLQRNLLRRQPIRVLSSSQHSPRLQGGPSFRPRTSLYTLNQPRAFSISAPRRLADHDESFDPNTIDRESDEVDVCIIGGGPAGLSAAIRLKQLANEAGNEEFRVILLEKAGEIGAHILSGAVIEPSAINELIPDWLAEDNENRFDGTTAVTGEKMRFLTKSNTIPIPAPPQMNNHGNYIVSLNQFTKWLGERAEEVGVEVYPGFAASEVLYRSDGSVKGVATNDLGISRQGKAKDSFERGMEFHARTTLFAEGCHGSLTKQVIKKFDLRSDSQPQTYGLGIKEVWEVEPEKHQKGQVVHSMGYPLPADTYGGGWMYHFGDNLVSVGLVVGLDYPNPWMSPYGEFQKMKHHPLYKSVLEGGKCISYGARALNEGGFQSIPKVAFPGGALIGDTAGFLNVPKIKGTHTAMKSGMLAAEATWTALGNANSGTVFLYDYEDALRKSSIWKELKEVRNMRPSFHSPLKLYGGVIYSGLEAFILKGKVPWTLKHKGTDYAATKSADQCKKIEYEKPDGKISFDILTSVSRTGTNHEEDQPVHLKVADWEKHALEQWPKYKGVENRFCPAGVYEYVEDESKDIGVRFQINAQNCIHCKTCDIKVPNQGINWTTPQGGEGPKYFMT</sequence>
<dbReference type="GO" id="GO:0005743">
    <property type="term" value="C:mitochondrial inner membrane"/>
    <property type="evidence" value="ECO:0007669"/>
    <property type="project" value="UniProtKB-SubCell"/>
</dbReference>
<reference evidence="21" key="1">
    <citation type="submission" date="2021-07" db="EMBL/GenBank/DDBJ databases">
        <authorList>
            <person name="Durling M."/>
        </authorList>
    </citation>
    <scope>NUCLEOTIDE SEQUENCE</scope>
</reference>
<evidence type="ECO:0000256" key="8">
    <source>
        <dbReference type="ARBA" id="ARBA00022792"/>
    </source>
</evidence>
<evidence type="ECO:0000259" key="20">
    <source>
        <dbReference type="PROSITE" id="PS51379"/>
    </source>
</evidence>
<dbReference type="OrthoDB" id="437331at2759"/>
<keyword evidence="15 19" id="KW-0830">Ubiquinone</keyword>
<evidence type="ECO:0000256" key="17">
    <source>
        <dbReference type="ARBA" id="ARBA00023136"/>
    </source>
</evidence>
<comment type="subcellular location">
    <subcellularLocation>
        <location evidence="3">Mitochondrion inner membrane</location>
    </subcellularLocation>
</comment>
<accession>A0A9N9KV59</accession>
<evidence type="ECO:0000256" key="10">
    <source>
        <dbReference type="ARBA" id="ARBA00022946"/>
    </source>
</evidence>
<keyword evidence="7 19" id="KW-0479">Metal-binding</keyword>
<dbReference type="InterPro" id="IPR049398">
    <property type="entry name" value="ETF-QO/FixC_UQ-bd"/>
</dbReference>
<dbReference type="Pfam" id="PF13450">
    <property type="entry name" value="NAD_binding_8"/>
    <property type="match status" value="1"/>
</dbReference>
<evidence type="ECO:0000256" key="11">
    <source>
        <dbReference type="ARBA" id="ARBA00022982"/>
    </source>
</evidence>
<dbReference type="InterPro" id="IPR040156">
    <property type="entry name" value="ETF-QO"/>
</dbReference>
<dbReference type="InterPro" id="IPR007859">
    <property type="entry name" value="ETF-QO/FixX_C"/>
</dbReference>
<evidence type="ECO:0000256" key="9">
    <source>
        <dbReference type="ARBA" id="ARBA00022827"/>
    </source>
</evidence>
<dbReference type="PANTHER" id="PTHR10617">
    <property type="entry name" value="ELECTRON TRANSFER FLAVOPROTEIN-UBIQUINONE OXIDOREDUCTASE"/>
    <property type="match status" value="1"/>
</dbReference>
<evidence type="ECO:0000256" key="12">
    <source>
        <dbReference type="ARBA" id="ARBA00023002"/>
    </source>
</evidence>
<dbReference type="PANTHER" id="PTHR10617:SF107">
    <property type="entry name" value="ELECTRON TRANSFER FLAVOPROTEIN-UBIQUINONE OXIDOREDUCTASE, MITOCHONDRIAL"/>
    <property type="match status" value="1"/>
</dbReference>
<evidence type="ECO:0000256" key="1">
    <source>
        <dbReference type="ARBA" id="ARBA00001974"/>
    </source>
</evidence>
<evidence type="ECO:0000256" key="13">
    <source>
        <dbReference type="ARBA" id="ARBA00023004"/>
    </source>
</evidence>
<comment type="caution">
    <text evidence="21">The sequence shown here is derived from an EMBL/GenBank/DDBJ whole genome shotgun (WGS) entry which is preliminary data.</text>
</comment>
<organism evidence="21 22">
    <name type="scientific">Hymenoscyphus fraxineus</name>
    <dbReference type="NCBI Taxonomy" id="746836"/>
    <lineage>
        <taxon>Eukaryota</taxon>
        <taxon>Fungi</taxon>
        <taxon>Dikarya</taxon>
        <taxon>Ascomycota</taxon>
        <taxon>Pezizomycotina</taxon>
        <taxon>Leotiomycetes</taxon>
        <taxon>Helotiales</taxon>
        <taxon>Helotiaceae</taxon>
        <taxon>Hymenoscyphus</taxon>
    </lineage>
</organism>